<evidence type="ECO:0000313" key="21">
    <source>
        <dbReference type="EMBL" id="KAF2749415.1"/>
    </source>
</evidence>
<proteinExistence type="inferred from homology"/>
<dbReference type="CDD" id="cd07061">
    <property type="entry name" value="HP_HAP_like"/>
    <property type="match status" value="1"/>
</dbReference>
<dbReference type="InterPro" id="IPR000560">
    <property type="entry name" value="His_Pase_clade-2"/>
</dbReference>
<comment type="catalytic activity">
    <reaction evidence="12">
        <text>1D-myo-inositol 1,2-bisphosphate + H2O = 1D-myo-inositol 2-phosphate + phosphate</text>
        <dbReference type="Rhea" id="RHEA:77135"/>
        <dbReference type="ChEBI" id="CHEBI:15377"/>
        <dbReference type="ChEBI" id="CHEBI:43474"/>
        <dbReference type="ChEBI" id="CHEBI:84142"/>
        <dbReference type="ChEBI" id="CHEBI:195539"/>
    </reaction>
    <physiologicalReaction direction="left-to-right" evidence="12">
        <dbReference type="Rhea" id="RHEA:77136"/>
    </physiologicalReaction>
</comment>
<dbReference type="SUPFAM" id="SSF53254">
    <property type="entry name" value="Phosphoglycerate mutase-like"/>
    <property type="match status" value="1"/>
</dbReference>
<reference evidence="21" key="1">
    <citation type="journal article" date="2020" name="Stud. Mycol.">
        <title>101 Dothideomycetes genomes: a test case for predicting lifestyles and emergence of pathogens.</title>
        <authorList>
            <person name="Haridas S."/>
            <person name="Albert R."/>
            <person name="Binder M."/>
            <person name="Bloem J."/>
            <person name="Labutti K."/>
            <person name="Salamov A."/>
            <person name="Andreopoulos B."/>
            <person name="Baker S."/>
            <person name="Barry K."/>
            <person name="Bills G."/>
            <person name="Bluhm B."/>
            <person name="Cannon C."/>
            <person name="Castanera R."/>
            <person name="Culley D."/>
            <person name="Daum C."/>
            <person name="Ezra D."/>
            <person name="Gonzalez J."/>
            <person name="Henrissat B."/>
            <person name="Kuo A."/>
            <person name="Liang C."/>
            <person name="Lipzen A."/>
            <person name="Lutzoni F."/>
            <person name="Magnuson J."/>
            <person name="Mondo S."/>
            <person name="Nolan M."/>
            <person name="Ohm R."/>
            <person name="Pangilinan J."/>
            <person name="Park H.-J."/>
            <person name="Ramirez L."/>
            <person name="Alfaro M."/>
            <person name="Sun H."/>
            <person name="Tritt A."/>
            <person name="Yoshinaga Y."/>
            <person name="Zwiers L.-H."/>
            <person name="Turgeon B."/>
            <person name="Goodwin S."/>
            <person name="Spatafora J."/>
            <person name="Crous P."/>
            <person name="Grigoriev I."/>
        </authorList>
    </citation>
    <scope>NUCLEOTIDE SEQUENCE</scope>
    <source>
        <strain evidence="21">CBS 119925</strain>
    </source>
</reference>
<gene>
    <name evidence="21" type="ORF">M011DRAFT_475511</name>
</gene>
<dbReference type="GO" id="GO:0016158">
    <property type="term" value="F:inositol hexakisphosphate 3-phosphatase activity"/>
    <property type="evidence" value="ECO:0007669"/>
    <property type="project" value="UniProtKB-EC"/>
</dbReference>
<evidence type="ECO:0000256" key="6">
    <source>
        <dbReference type="ARBA" id="ARBA00022801"/>
    </source>
</evidence>
<keyword evidence="7 19" id="KW-1015">Disulfide bond</keyword>
<dbReference type="InterPro" id="IPR029033">
    <property type="entry name" value="His_PPase_superfam"/>
</dbReference>
<dbReference type="Pfam" id="PF00328">
    <property type="entry name" value="His_Phos_2"/>
    <property type="match status" value="1"/>
</dbReference>
<evidence type="ECO:0000256" key="10">
    <source>
        <dbReference type="ARBA" id="ARBA00042300"/>
    </source>
</evidence>
<dbReference type="PANTHER" id="PTHR20963">
    <property type="entry name" value="MULTIPLE INOSITOL POLYPHOSPHATE PHOSPHATASE-RELATED"/>
    <property type="match status" value="1"/>
</dbReference>
<evidence type="ECO:0000256" key="7">
    <source>
        <dbReference type="ARBA" id="ARBA00023157"/>
    </source>
</evidence>
<evidence type="ECO:0000256" key="3">
    <source>
        <dbReference type="ARBA" id="ARBA00011245"/>
    </source>
</evidence>
<protein>
    <recommendedName>
        <fullName evidence="16">Phytase A</fullName>
        <ecNumber evidence="4">3.1.3.8</ecNumber>
    </recommendedName>
    <alternativeName>
        <fullName evidence="17">Histidine acid phosphatase phyA</fullName>
    </alternativeName>
    <alternativeName>
        <fullName evidence="10">Myo-inositol hexakisphosphate phosphohydrolase A</fullName>
    </alternativeName>
    <alternativeName>
        <fullName evidence="9">Myo-inositol-hexaphosphate 3-phosphohydrolase A</fullName>
    </alternativeName>
</protein>
<dbReference type="InterPro" id="IPR016274">
    <property type="entry name" value="Histidine_acid_Pase_euk"/>
</dbReference>
<evidence type="ECO:0000256" key="13">
    <source>
        <dbReference type="ARBA" id="ARBA00043721"/>
    </source>
</evidence>
<keyword evidence="5" id="KW-0964">Secreted</keyword>
<dbReference type="EC" id="3.1.3.8" evidence="4"/>
<keyword evidence="6" id="KW-0378">Hydrolase</keyword>
<evidence type="ECO:0000256" key="11">
    <source>
        <dbReference type="ARBA" id="ARBA00043670"/>
    </source>
</evidence>
<feature type="disulfide bond" evidence="19">
    <location>
        <begin position="65"/>
        <end position="74"/>
    </location>
</feature>
<evidence type="ECO:0000313" key="22">
    <source>
        <dbReference type="Proteomes" id="UP000799440"/>
    </source>
</evidence>
<evidence type="ECO:0000256" key="2">
    <source>
        <dbReference type="ARBA" id="ARBA00005375"/>
    </source>
</evidence>
<comment type="catalytic activity">
    <reaction evidence="14">
        <text>1D-myo-inositol 1,2,4,5,6-pentakisphosphate + H2O = 1D-myo-inositol 1,2,5,6-tetrakisphosphate + phosphate</text>
        <dbReference type="Rhea" id="RHEA:77115"/>
        <dbReference type="ChEBI" id="CHEBI:15377"/>
        <dbReference type="ChEBI" id="CHEBI:43474"/>
        <dbReference type="ChEBI" id="CHEBI:57798"/>
        <dbReference type="ChEBI" id="CHEBI:195535"/>
    </reaction>
    <physiologicalReaction direction="left-to-right" evidence="14">
        <dbReference type="Rhea" id="RHEA:77116"/>
    </physiologicalReaction>
</comment>
<dbReference type="PROSITE" id="PS00778">
    <property type="entry name" value="HIS_ACID_PHOSPHAT_2"/>
    <property type="match status" value="1"/>
</dbReference>
<evidence type="ECO:0000256" key="9">
    <source>
        <dbReference type="ARBA" id="ARBA00041857"/>
    </source>
</evidence>
<comment type="similarity">
    <text evidence="2">Belongs to the histidine acid phosphatase family.</text>
</comment>
<organism evidence="21 22">
    <name type="scientific">Sporormia fimetaria CBS 119925</name>
    <dbReference type="NCBI Taxonomy" id="1340428"/>
    <lineage>
        <taxon>Eukaryota</taxon>
        <taxon>Fungi</taxon>
        <taxon>Dikarya</taxon>
        <taxon>Ascomycota</taxon>
        <taxon>Pezizomycotina</taxon>
        <taxon>Dothideomycetes</taxon>
        <taxon>Pleosporomycetidae</taxon>
        <taxon>Pleosporales</taxon>
        <taxon>Sporormiaceae</taxon>
        <taxon>Sporormia</taxon>
    </lineage>
</organism>
<evidence type="ECO:0000256" key="1">
    <source>
        <dbReference type="ARBA" id="ARBA00004613"/>
    </source>
</evidence>
<comment type="catalytic activity">
    <reaction evidence="15">
        <text>1D-myo-inositol hexakisphosphate + H2O = 1D-myo-inositol 1,2,4,5,6-pentakisphosphate + phosphate</text>
        <dbReference type="Rhea" id="RHEA:16989"/>
        <dbReference type="ChEBI" id="CHEBI:15377"/>
        <dbReference type="ChEBI" id="CHEBI:43474"/>
        <dbReference type="ChEBI" id="CHEBI:57798"/>
        <dbReference type="ChEBI" id="CHEBI:58130"/>
        <dbReference type="EC" id="3.1.3.8"/>
    </reaction>
    <physiologicalReaction direction="left-to-right" evidence="15">
        <dbReference type="Rhea" id="RHEA:16990"/>
    </physiologicalReaction>
</comment>
<evidence type="ECO:0000256" key="18">
    <source>
        <dbReference type="PIRSR" id="PIRSR000894-1"/>
    </source>
</evidence>
<dbReference type="PANTHER" id="PTHR20963:SF24">
    <property type="entry name" value="3-PHYTASE B"/>
    <property type="match status" value="1"/>
</dbReference>
<evidence type="ECO:0000256" key="19">
    <source>
        <dbReference type="PIRSR" id="PIRSR000894-2"/>
    </source>
</evidence>
<evidence type="ECO:0000256" key="12">
    <source>
        <dbReference type="ARBA" id="ARBA00043675"/>
    </source>
</evidence>
<evidence type="ECO:0000256" key="16">
    <source>
        <dbReference type="ARBA" id="ARBA00044106"/>
    </source>
</evidence>
<evidence type="ECO:0000256" key="14">
    <source>
        <dbReference type="ARBA" id="ARBA00043748"/>
    </source>
</evidence>
<dbReference type="InterPro" id="IPR033379">
    <property type="entry name" value="Acid_Pase_AS"/>
</dbReference>
<feature type="disulfide bond" evidence="19">
    <location>
        <begin position="459"/>
        <end position="467"/>
    </location>
</feature>
<keyword evidence="22" id="KW-1185">Reference proteome</keyword>
<keyword evidence="8" id="KW-0325">Glycoprotein</keyword>
<comment type="catalytic activity">
    <reaction evidence="13">
        <text>1D-myo-inositol 1,2,6-trisphosphate + H2O = 1D-myo-inositol 1,2-bisphosphate + phosphate</text>
        <dbReference type="Rhea" id="RHEA:77131"/>
        <dbReference type="ChEBI" id="CHEBI:15377"/>
        <dbReference type="ChEBI" id="CHEBI:43474"/>
        <dbReference type="ChEBI" id="CHEBI:195537"/>
        <dbReference type="ChEBI" id="CHEBI:195539"/>
    </reaction>
    <physiologicalReaction direction="left-to-right" evidence="13">
        <dbReference type="Rhea" id="RHEA:77132"/>
    </physiologicalReaction>
</comment>
<name>A0A6A6VFS7_9PLEO</name>
<comment type="subunit">
    <text evidence="3">Monomer.</text>
</comment>
<dbReference type="Gene3D" id="3.40.50.1240">
    <property type="entry name" value="Phosphoglycerate mutase-like"/>
    <property type="match status" value="1"/>
</dbReference>
<comment type="subcellular location">
    <subcellularLocation>
        <location evidence="1">Secreted</location>
    </subcellularLocation>
</comment>
<evidence type="ECO:0000256" key="17">
    <source>
        <dbReference type="ARBA" id="ARBA00044262"/>
    </source>
</evidence>
<feature type="disulfide bond" evidence="19">
    <location>
        <begin position="289"/>
        <end position="305"/>
    </location>
</feature>
<dbReference type="PIRSF" id="PIRSF000894">
    <property type="entry name" value="Acid_phosphatase"/>
    <property type="match status" value="1"/>
</dbReference>
<accession>A0A6A6VFS7</accession>
<dbReference type="AlphaFoldDB" id="A0A6A6VFS7"/>
<evidence type="ECO:0000256" key="4">
    <source>
        <dbReference type="ARBA" id="ARBA00012632"/>
    </source>
</evidence>
<feature type="compositionally biased region" description="Basic and acidic residues" evidence="20">
    <location>
        <begin position="20"/>
        <end position="35"/>
    </location>
</feature>
<evidence type="ECO:0000256" key="15">
    <source>
        <dbReference type="ARBA" id="ARBA00043788"/>
    </source>
</evidence>
<dbReference type="GO" id="GO:0005576">
    <property type="term" value="C:extracellular region"/>
    <property type="evidence" value="ECO:0007669"/>
    <property type="project" value="UniProtKB-SubCell"/>
</dbReference>
<dbReference type="PROSITE" id="PS00616">
    <property type="entry name" value="HIS_ACID_PHOSPHAT_1"/>
    <property type="match status" value="1"/>
</dbReference>
<feature type="active site" description="Nucleophile" evidence="18">
    <location>
        <position position="114"/>
    </location>
</feature>
<feature type="active site" description="Proton donor" evidence="18">
    <location>
        <position position="385"/>
    </location>
</feature>
<evidence type="ECO:0000256" key="20">
    <source>
        <dbReference type="SAM" id="MobiDB-lite"/>
    </source>
</evidence>
<feature type="disulfide bond" evidence="19">
    <location>
        <begin position="103"/>
        <end position="437"/>
    </location>
</feature>
<dbReference type="EMBL" id="MU006566">
    <property type="protein sequence ID" value="KAF2749415.1"/>
    <property type="molecule type" value="Genomic_DNA"/>
</dbReference>
<comment type="catalytic activity">
    <reaction evidence="11">
        <text>1D-myo-inositol 1,2,5,6-tetrakisphosphate + H2O = 1D-myo-inositol 1,2,6-trisphosphate + phosphate</text>
        <dbReference type="Rhea" id="RHEA:77119"/>
        <dbReference type="ChEBI" id="CHEBI:15377"/>
        <dbReference type="ChEBI" id="CHEBI:43474"/>
        <dbReference type="ChEBI" id="CHEBI:195535"/>
        <dbReference type="ChEBI" id="CHEBI:195537"/>
    </reaction>
    <physiologicalReaction direction="left-to-right" evidence="11">
        <dbReference type="Rhea" id="RHEA:77120"/>
    </physiologicalReaction>
</comment>
<feature type="region of interest" description="Disordered" evidence="20">
    <location>
        <begin position="16"/>
        <end position="35"/>
    </location>
</feature>
<sequence length="490" mass="55512">MSQFWDRVRPDRAAQYNRLPVDEAHPAPSPKDTKSRFSTLWKCSLLLLTLAGLLLPFLTHTTPPCDTIDHGYRCSPKTTHFWGQYSLWYSVPSDIQTQPPPGCSVTFASVLSRHGGRDPTYGKSIELSDLIWKIQDTAEAYPGSFSFLEEYEYQLGKEHLTDAGRQEMVNSGAHFFRRYSDLVTQYPPFVRSGDQERVAESARKWLRGLAEAGKTPTAPVDLYIPESSDWNNTLSHRACPAFDDDMTEIGYDAQEAWSEIFVPPIQSRVNLALGTNITVEDVLRLMDMCPFDTVASPTAKISKFCHLFSEDEWHQYDYWRSLEKYYSHGNGNPLAPSLGAGYVNELIARLTESPVQDSTNTNRTLDSDPATFPVDRRVYADFSHDNTMAHIMSAMGLYNATAPLSWTELQDTNMTKGFSAAWTVPFAARMYVEKLSCDGEEEEFVRVLVNDRVIPMDFCQADHFGRCKLSQFVESQSFARTGGHYDECFD</sequence>
<dbReference type="OrthoDB" id="6509975at2759"/>
<evidence type="ECO:0000256" key="8">
    <source>
        <dbReference type="ARBA" id="ARBA00023180"/>
    </source>
</evidence>
<evidence type="ECO:0000256" key="5">
    <source>
        <dbReference type="ARBA" id="ARBA00022525"/>
    </source>
</evidence>
<dbReference type="Proteomes" id="UP000799440">
    <property type="component" value="Unassembled WGS sequence"/>
</dbReference>
<dbReference type="GO" id="GO:0003993">
    <property type="term" value="F:acid phosphatase activity"/>
    <property type="evidence" value="ECO:0007669"/>
    <property type="project" value="TreeGrafter"/>
</dbReference>